<dbReference type="EMBL" id="EU404111">
    <property type="protein sequence ID" value="ABZ79880.1"/>
    <property type="molecule type" value="Genomic_DNA"/>
</dbReference>
<dbReference type="AlphaFoldDB" id="B0ZTQ9"/>
<dbReference type="CAZy" id="GT2">
    <property type="family name" value="Glycosyltransferase Family 2"/>
</dbReference>
<keyword evidence="1" id="KW-0328">Glycosyltransferase</keyword>
<dbReference type="PANTHER" id="PTHR22916:SF51">
    <property type="entry name" value="GLYCOSYLTRANSFERASE EPSH-RELATED"/>
    <property type="match status" value="1"/>
</dbReference>
<name>B0ZTQ9_CAMJU</name>
<keyword evidence="2" id="KW-0808">Transferase</keyword>
<dbReference type="GO" id="GO:0016758">
    <property type="term" value="F:hexosyltransferase activity"/>
    <property type="evidence" value="ECO:0007669"/>
    <property type="project" value="UniProtKB-ARBA"/>
</dbReference>
<evidence type="ECO:0000256" key="1">
    <source>
        <dbReference type="ARBA" id="ARBA00022676"/>
    </source>
</evidence>
<dbReference type="SUPFAM" id="SSF53448">
    <property type="entry name" value="Nucleotide-diphospho-sugar transferases"/>
    <property type="match status" value="1"/>
</dbReference>
<feature type="domain" description="Glycosyltransferase 2-like" evidence="3">
    <location>
        <begin position="3"/>
        <end position="80"/>
    </location>
</feature>
<evidence type="ECO:0000259" key="3">
    <source>
        <dbReference type="Pfam" id="PF00535"/>
    </source>
</evidence>
<evidence type="ECO:0000256" key="2">
    <source>
        <dbReference type="ARBA" id="ARBA00022679"/>
    </source>
</evidence>
<sequence>MVSIIIPIYNVEKYLDECLKSVINQSYKDLDIILVDDGSTDNSLNIAKKYAKKDERIFIIAKENGGLSSARNAGLEFIKGTKLREFFENENNIISYESTNTFKKNTKELTKEEINKNFIKLSKNIIQTKLKNINEFIIQDLLDNIIHFLDSDDYLEPTCIEKCVNEMNKSDLDLIAHSFKEFIEEEKRFKISPECDIILKMKNLNCKNGLELLLQNECYEFYFAWQGAFRASLLNTYKLRFAYGIYHEDHDFGTILFFLSPTFFYLKEELMVYRIRQNSITNIIEDKIPKKLPENLEKLRKYFESNGGGYKEIRAYFKAYCMCVIGVNIFLFCKESNVLDKKFQNKIFLHYIHYYIEQYYPLNYLNIKDLFSLVGINLRLFRFKLMLRFYFRHPRQIFRRNNA</sequence>
<reference evidence="4" key="1">
    <citation type="submission" date="2008-01" db="EMBL/GenBank/DDBJ databases">
        <title>Characterization of lipooligosaccharide biosynthetic loci of Campylobacter jejuni reveals 11 new LOS classes and evidence of mosaic organizations.</title>
        <authorList>
            <person name="Parker C.T."/>
            <person name="Gilbert M."/>
            <person name="Yuki N."/>
            <person name="Endtz H.P."/>
            <person name="Mandrell R.E."/>
        </authorList>
    </citation>
    <scope>NUCLEOTIDE SEQUENCE</scope>
    <source>
        <strain evidence="4">RM3435</strain>
    </source>
</reference>
<dbReference type="PANTHER" id="PTHR22916">
    <property type="entry name" value="GLYCOSYLTRANSFERASE"/>
    <property type="match status" value="1"/>
</dbReference>
<dbReference type="InterPro" id="IPR001173">
    <property type="entry name" value="Glyco_trans_2-like"/>
</dbReference>
<dbReference type="Pfam" id="PF00535">
    <property type="entry name" value="Glycos_transf_2"/>
    <property type="match status" value="1"/>
</dbReference>
<dbReference type="Gene3D" id="3.90.550.10">
    <property type="entry name" value="Spore Coat Polysaccharide Biosynthesis Protein SpsA, Chain A"/>
    <property type="match status" value="2"/>
</dbReference>
<accession>B0ZTQ9</accession>
<dbReference type="CDD" id="cd00761">
    <property type="entry name" value="Glyco_tranf_GTA_type"/>
    <property type="match status" value="1"/>
</dbReference>
<proteinExistence type="predicted"/>
<organism evidence="4">
    <name type="scientific">Campylobacter jejuni</name>
    <dbReference type="NCBI Taxonomy" id="197"/>
    <lineage>
        <taxon>Bacteria</taxon>
        <taxon>Pseudomonadati</taxon>
        <taxon>Campylobacterota</taxon>
        <taxon>Epsilonproteobacteria</taxon>
        <taxon>Campylobacterales</taxon>
        <taxon>Campylobacteraceae</taxon>
        <taxon>Campylobacter</taxon>
    </lineage>
</organism>
<protein>
    <recommendedName>
        <fullName evidence="3">Glycosyltransferase 2-like domain-containing protein</fullName>
    </recommendedName>
</protein>
<dbReference type="InterPro" id="IPR029044">
    <property type="entry name" value="Nucleotide-diphossugar_trans"/>
</dbReference>
<evidence type="ECO:0000313" key="4">
    <source>
        <dbReference type="EMBL" id="ABZ79880.1"/>
    </source>
</evidence>